<dbReference type="SMART" id="SM00826">
    <property type="entry name" value="PKS_DH"/>
    <property type="match status" value="1"/>
</dbReference>
<gene>
    <name evidence="10" type="ORF">H0H10_02195</name>
</gene>
<dbReference type="FunFam" id="1.10.1200.10:FF:000007">
    <property type="entry name" value="Probable polyketide synthase pks17"/>
    <property type="match status" value="1"/>
</dbReference>
<dbReference type="InterPro" id="IPR057326">
    <property type="entry name" value="KR_dom"/>
</dbReference>
<dbReference type="Pfam" id="PF00550">
    <property type="entry name" value="PP-binding"/>
    <property type="match status" value="1"/>
</dbReference>
<dbReference type="Pfam" id="PF21089">
    <property type="entry name" value="PKS_DH_N"/>
    <property type="match status" value="1"/>
</dbReference>
<reference evidence="10" key="1">
    <citation type="submission" date="2020-09" db="EMBL/GenBank/DDBJ databases">
        <title>Streptomyces grisecoloratus sp. nov., isolated from cotton soil.</title>
        <authorList>
            <person name="Xing L."/>
        </authorList>
    </citation>
    <scope>NUCLEOTIDE SEQUENCE</scope>
    <source>
        <strain evidence="10">TRM S81-3</strain>
    </source>
</reference>
<dbReference type="InterPro" id="IPR006162">
    <property type="entry name" value="Ppantetheine_attach_site"/>
</dbReference>
<accession>A0A926KYS8</accession>
<dbReference type="Pfam" id="PF22953">
    <property type="entry name" value="SpnB_Rossmann"/>
    <property type="match status" value="1"/>
</dbReference>
<name>A0A926KYS8_9ACTN</name>
<dbReference type="InterPro" id="IPR049551">
    <property type="entry name" value="PKS_DH_C"/>
</dbReference>
<dbReference type="PROSITE" id="PS00012">
    <property type="entry name" value="PHOSPHOPANTETHEINE"/>
    <property type="match status" value="1"/>
</dbReference>
<evidence type="ECO:0000256" key="7">
    <source>
        <dbReference type="PROSITE-ProRule" id="PRU01363"/>
    </source>
</evidence>
<evidence type="ECO:0000256" key="2">
    <source>
        <dbReference type="ARBA" id="ARBA00022450"/>
    </source>
</evidence>
<keyword evidence="6" id="KW-0511">Multifunctional enzyme</keyword>
<dbReference type="InterPro" id="IPR055123">
    <property type="entry name" value="SpnB-like_Rossmann"/>
</dbReference>
<comment type="caution">
    <text evidence="7">Lacks conserved residue(s) required for the propagation of feature annotation.</text>
</comment>
<keyword evidence="11" id="KW-1185">Reference proteome</keyword>
<sequence length="1010" mass="103241">LEIGPDAVLSPLAHATPTLRTGRPEPRTLLTAVGALHSRGARVDWRAVFTDSGAGAEPRPVTLPTYAFQHQSFWLAGTAGGGDSGYGLSATGHPLLGAAVTVAGAEQVLFTSRLSARTQPWLAEQAVFDAPVVPPSALVEMAVRAGDELGLPGSVELDLVAPLVLPADGAVQLQLGVGPADASGRRPLTVHSRGEDAGADAVWTVHARGFLVPAASGAPEDSSARVPSGGPAVEVRLPEELLPDAARYVLHPALLEAAVTASAGSGEPGTARVPARWEDVRLHASGATAVRVRVTPVELPESGADADTDTAADAFAVAVRLSDAEDRPVATIGRLVFRDLPDSAFSGPVDASRPLFELDWERAALPRPEGSPHWAVLDGDGLDAADAVGVAGAGVTVFDEVAAVGKAVEAGTGLDAVLARITAGPADYVVGAAHAAARRALGLVQEWLADPRLGGTRLVVLTRGAVDTGAEGVPEPGAATVWGLLRSAQAEAPDRLVLVDLGQGPDGAGEERSAAGDDAAVLSAVIASGEPQAAVRHGAVLLPRLRRTPVGAASGRGGTEGRGAAWDPDGTVLITGGTGALGSLFARHLAAEHGVRHLLLLSRRGAGAPGAAELEAELSALGARATFVSCDVSDREALAAVLAAVPAEHPLRGVVHTAGVLDNGLVPALTGDGLDAVLRPKADAAWYLHELTEGMDLSAFVLFSSSVGVIGGPGQSNYAAANAFLDGLAGHRAARGLAATSIAWGLWGLSYGINGGLTDNDLKRFGREGFRPVSPEEGTALFDSALADSTAAVVALPVDLSAMRAHGQVPPSFRSLVRVPGRRVARSGGGEVESLAQRLAGVSPVERRQAVLDLVRTEVAAVLGHSGVDAVHAERAFQEMGFDSMTAVELRNRLIARTGVQLAATVVFDHPSPAVLAEHIVAAVAPEGDAAGPSQPLMAELDRLDAALAELGDDGAARTAVTVRLQTLLSRLNETAARSGRDEDVAEAMESATAEDLFDFIDNQLGRTAN</sequence>
<dbReference type="Gene3D" id="3.30.70.3290">
    <property type="match status" value="1"/>
</dbReference>
<dbReference type="PROSITE" id="PS52019">
    <property type="entry name" value="PKS_MFAS_DH"/>
    <property type="match status" value="1"/>
</dbReference>
<dbReference type="EMBL" id="JACVQF010000057">
    <property type="protein sequence ID" value="MBD0417994.1"/>
    <property type="molecule type" value="Genomic_DNA"/>
</dbReference>
<feature type="non-terminal residue" evidence="10">
    <location>
        <position position="1"/>
    </location>
</feature>
<dbReference type="InterPro" id="IPR009081">
    <property type="entry name" value="PP-bd_ACP"/>
</dbReference>
<proteinExistence type="predicted"/>
<keyword evidence="4" id="KW-0808">Transferase</keyword>
<evidence type="ECO:0000313" key="10">
    <source>
        <dbReference type="EMBL" id="MBD0417994.1"/>
    </source>
</evidence>
<dbReference type="Pfam" id="PF08659">
    <property type="entry name" value="KR"/>
    <property type="match status" value="1"/>
</dbReference>
<evidence type="ECO:0000256" key="3">
    <source>
        <dbReference type="ARBA" id="ARBA00022553"/>
    </source>
</evidence>
<evidence type="ECO:0000256" key="4">
    <source>
        <dbReference type="ARBA" id="ARBA00022679"/>
    </source>
</evidence>
<evidence type="ECO:0000259" key="8">
    <source>
        <dbReference type="PROSITE" id="PS50075"/>
    </source>
</evidence>
<reference evidence="10" key="2">
    <citation type="submission" date="2020-09" db="EMBL/GenBank/DDBJ databases">
        <authorList>
            <person name="Luo X."/>
        </authorList>
    </citation>
    <scope>NUCLEOTIDE SEQUENCE</scope>
    <source>
        <strain evidence="10">TRM S81-3</strain>
    </source>
</reference>
<dbReference type="InterPro" id="IPR036291">
    <property type="entry name" value="NAD(P)-bd_dom_sf"/>
</dbReference>
<dbReference type="SMART" id="SM01294">
    <property type="entry name" value="PKS_PP_betabranch"/>
    <property type="match status" value="1"/>
</dbReference>
<dbReference type="InterPro" id="IPR013968">
    <property type="entry name" value="PKS_KR"/>
</dbReference>
<dbReference type="InterPro" id="IPR036736">
    <property type="entry name" value="ACP-like_sf"/>
</dbReference>
<dbReference type="GO" id="GO:0017000">
    <property type="term" value="P:antibiotic biosynthetic process"/>
    <property type="evidence" value="ECO:0007669"/>
    <property type="project" value="UniProtKB-KW"/>
</dbReference>
<dbReference type="PROSITE" id="PS50075">
    <property type="entry name" value="CARRIER"/>
    <property type="match status" value="1"/>
</dbReference>
<comment type="pathway">
    <text evidence="1">Antibiotic biosynthesis.</text>
</comment>
<dbReference type="SUPFAM" id="SSF51735">
    <property type="entry name" value="NAD(P)-binding Rossmann-fold domains"/>
    <property type="match status" value="2"/>
</dbReference>
<feature type="domain" description="Carrier" evidence="8">
    <location>
        <begin position="849"/>
        <end position="924"/>
    </location>
</feature>
<feature type="domain" description="PKS/mFAS DH" evidence="9">
    <location>
        <begin position="93"/>
        <end position="406"/>
    </location>
</feature>
<dbReference type="PANTHER" id="PTHR43775:SF51">
    <property type="entry name" value="INACTIVE PHENOLPHTHIOCEROL SYNTHESIS POLYKETIDE SYNTHASE TYPE I PKS1-RELATED"/>
    <property type="match status" value="1"/>
</dbReference>
<dbReference type="InterPro" id="IPR049552">
    <property type="entry name" value="PKS_DH_N"/>
</dbReference>
<evidence type="ECO:0000256" key="5">
    <source>
        <dbReference type="ARBA" id="ARBA00023194"/>
    </source>
</evidence>
<dbReference type="GO" id="GO:0004312">
    <property type="term" value="F:fatty acid synthase activity"/>
    <property type="evidence" value="ECO:0007669"/>
    <property type="project" value="TreeGrafter"/>
</dbReference>
<dbReference type="InterPro" id="IPR020806">
    <property type="entry name" value="PKS_PP-bd"/>
</dbReference>
<protein>
    <submittedName>
        <fullName evidence="10">SDR family NAD(P)-dependent oxidoreductase</fullName>
    </submittedName>
</protein>
<dbReference type="Gene3D" id="3.10.129.110">
    <property type="entry name" value="Polyketide synthase dehydratase"/>
    <property type="match status" value="2"/>
</dbReference>
<dbReference type="InterPro" id="IPR050091">
    <property type="entry name" value="PKS_NRPS_Biosynth_Enz"/>
</dbReference>
<feature type="region of interest" description="C-terminal hotdog fold" evidence="7">
    <location>
        <begin position="246"/>
        <end position="406"/>
    </location>
</feature>
<dbReference type="PANTHER" id="PTHR43775">
    <property type="entry name" value="FATTY ACID SYNTHASE"/>
    <property type="match status" value="1"/>
</dbReference>
<dbReference type="GO" id="GO:0031177">
    <property type="term" value="F:phosphopantetheine binding"/>
    <property type="evidence" value="ECO:0007669"/>
    <property type="project" value="InterPro"/>
</dbReference>
<evidence type="ECO:0000256" key="1">
    <source>
        <dbReference type="ARBA" id="ARBA00004792"/>
    </source>
</evidence>
<dbReference type="CDD" id="cd08956">
    <property type="entry name" value="KR_3_FAS_SDR_x"/>
    <property type="match status" value="1"/>
</dbReference>
<dbReference type="InterPro" id="IPR020807">
    <property type="entry name" value="PKS_DH"/>
</dbReference>
<dbReference type="SUPFAM" id="SSF47336">
    <property type="entry name" value="ACP-like"/>
    <property type="match status" value="1"/>
</dbReference>
<dbReference type="Gene3D" id="1.10.1200.10">
    <property type="entry name" value="ACP-like"/>
    <property type="match status" value="1"/>
</dbReference>
<feature type="region of interest" description="N-terminal hotdog fold" evidence="7">
    <location>
        <begin position="93"/>
        <end position="218"/>
    </location>
</feature>
<keyword evidence="5" id="KW-0045">Antibiotic biosynthesis</keyword>
<dbReference type="SMART" id="SM00822">
    <property type="entry name" value="PKS_KR"/>
    <property type="match status" value="1"/>
</dbReference>
<dbReference type="GO" id="GO:0006633">
    <property type="term" value="P:fatty acid biosynthetic process"/>
    <property type="evidence" value="ECO:0007669"/>
    <property type="project" value="TreeGrafter"/>
</dbReference>
<dbReference type="InterPro" id="IPR049900">
    <property type="entry name" value="PKS_mFAS_DH"/>
</dbReference>
<evidence type="ECO:0000313" key="11">
    <source>
        <dbReference type="Proteomes" id="UP000621210"/>
    </source>
</evidence>
<organism evidence="10 11">
    <name type="scientific">Streptomyces griseicoloratus</name>
    <dbReference type="NCBI Taxonomy" id="2752516"/>
    <lineage>
        <taxon>Bacteria</taxon>
        <taxon>Bacillati</taxon>
        <taxon>Actinomycetota</taxon>
        <taxon>Actinomycetes</taxon>
        <taxon>Kitasatosporales</taxon>
        <taxon>Streptomycetaceae</taxon>
        <taxon>Streptomyces</taxon>
    </lineage>
</organism>
<evidence type="ECO:0000256" key="6">
    <source>
        <dbReference type="ARBA" id="ARBA00023268"/>
    </source>
</evidence>
<dbReference type="Gene3D" id="3.40.50.720">
    <property type="entry name" value="NAD(P)-binding Rossmann-like Domain"/>
    <property type="match status" value="1"/>
</dbReference>
<keyword evidence="2" id="KW-0596">Phosphopantetheine</keyword>
<comment type="caution">
    <text evidence="10">The sequence shown here is derived from an EMBL/GenBank/DDBJ whole genome shotgun (WGS) entry which is preliminary data.</text>
</comment>
<keyword evidence="3" id="KW-0597">Phosphoprotein</keyword>
<dbReference type="Gene3D" id="3.40.366.10">
    <property type="entry name" value="Malonyl-Coenzyme A Acyl Carrier Protein, domain 2"/>
    <property type="match status" value="1"/>
</dbReference>
<dbReference type="Pfam" id="PF14765">
    <property type="entry name" value="PS-DH"/>
    <property type="match status" value="1"/>
</dbReference>
<dbReference type="InterPro" id="IPR001227">
    <property type="entry name" value="Ac_transferase_dom_sf"/>
</dbReference>
<dbReference type="RefSeq" id="WP_188179075.1">
    <property type="nucleotide sequence ID" value="NZ_JACVQF010000057.1"/>
</dbReference>
<evidence type="ECO:0000259" key="9">
    <source>
        <dbReference type="PROSITE" id="PS52019"/>
    </source>
</evidence>
<dbReference type="InterPro" id="IPR042104">
    <property type="entry name" value="PKS_dehydratase_sf"/>
</dbReference>
<dbReference type="Proteomes" id="UP000621210">
    <property type="component" value="Unassembled WGS sequence"/>
</dbReference>
<dbReference type="SMART" id="SM00823">
    <property type="entry name" value="PKS_PP"/>
    <property type="match status" value="1"/>
</dbReference>
<dbReference type="AlphaFoldDB" id="A0A926KYS8"/>